<protein>
    <recommendedName>
        <fullName evidence="6">Mediator of RNA polymerase II transcription subunit 4</fullName>
    </recommendedName>
    <alternativeName>
        <fullName evidence="6">Mediator complex subunit 4</fullName>
    </alternativeName>
</protein>
<evidence type="ECO:0000256" key="5">
    <source>
        <dbReference type="ARBA" id="ARBA00023242"/>
    </source>
</evidence>
<evidence type="ECO:0000256" key="7">
    <source>
        <dbReference type="SAM" id="SignalP"/>
    </source>
</evidence>
<keyword evidence="5 6" id="KW-0539">Nucleus</keyword>
<evidence type="ECO:0000313" key="9">
    <source>
        <dbReference type="Proteomes" id="UP001605036"/>
    </source>
</evidence>
<sequence>MSGGFAVSRRAGRALMGVCIALPAAALVVRSSSPIDVLAHVHFLVSEYYIGPRGMATAELLVQNLSSRGAQGRNALQSVPPQRRAQLLLLNMAGLTNRLLEVAGSKDWQSGQSKLMIPPLLQGAVLPSEGAAATTSKEILGLLDYHQTLLFEAIAELGELQEMEIEKQRIAEAIASKDSAMRDFAKRVRDAQQVLEATVEEFDDYRRTKRKGISEDSNGVGLGTINVQELVAYAHRISYTTFAPPEYAEGAPLRGALPPAPQDEQMRMSRLYQVNELDLGLPKPVERVVSPVATDGLLDGKAGFLPQTGVPGGLPPPPPGWKPGMRLELPLELPPMPPGWKPGDPIPLPADMPPLPPAGWKPGDAVVLPPAFAPLEGAAPAGPIKAPALPPSSVPAPGVIHVPFVQLDLNPELEDEYDITFLHHRVAFTVITSSLVASLPLSAYGNTILFLLLQESYIPPACCTNCMDMGVDWHTGCWSEGWISVRTCSYMK</sequence>
<evidence type="ECO:0000256" key="1">
    <source>
        <dbReference type="ARBA" id="ARBA00004123"/>
    </source>
</evidence>
<comment type="subunit">
    <text evidence="6">Component of the Mediator complex.</text>
</comment>
<comment type="similarity">
    <text evidence="2 6">Belongs to the Mediator complex subunit 4 family.</text>
</comment>
<reference evidence="8 9" key="1">
    <citation type="submission" date="2024-09" db="EMBL/GenBank/DDBJ databases">
        <title>Chromosome-scale assembly of Riccia fluitans.</title>
        <authorList>
            <person name="Paukszto L."/>
            <person name="Sawicki J."/>
            <person name="Karawczyk K."/>
            <person name="Piernik-Szablinska J."/>
            <person name="Szczecinska M."/>
            <person name="Mazdziarz M."/>
        </authorList>
    </citation>
    <scope>NUCLEOTIDE SEQUENCE [LARGE SCALE GENOMIC DNA]</scope>
    <source>
        <strain evidence="8">Rf_01</strain>
        <tissue evidence="8">Aerial parts of the thallus</tissue>
    </source>
</reference>
<dbReference type="InterPro" id="IPR019258">
    <property type="entry name" value="Mediator_Med4"/>
</dbReference>
<evidence type="ECO:0000256" key="4">
    <source>
        <dbReference type="ARBA" id="ARBA00023163"/>
    </source>
</evidence>
<evidence type="ECO:0000256" key="2">
    <source>
        <dbReference type="ARBA" id="ARBA00009626"/>
    </source>
</evidence>
<dbReference type="GO" id="GO:0005634">
    <property type="term" value="C:nucleus"/>
    <property type="evidence" value="ECO:0007669"/>
    <property type="project" value="UniProtKB-SubCell"/>
</dbReference>
<proteinExistence type="inferred from homology"/>
<keyword evidence="3 6" id="KW-0805">Transcription regulation</keyword>
<keyword evidence="4 6" id="KW-0804">Transcription</keyword>
<dbReference type="PANTHER" id="PTHR13208:SF2">
    <property type="entry name" value="MEDIATOR OF RNA POLYMERASE II TRANSCRIPTION SUBUNIT 4"/>
    <property type="match status" value="1"/>
</dbReference>
<gene>
    <name evidence="6" type="primary">MED4</name>
    <name evidence="8" type="ORF">R1flu_022905</name>
</gene>
<dbReference type="EMBL" id="JBHFFA010000007">
    <property type="protein sequence ID" value="KAL2611213.1"/>
    <property type="molecule type" value="Genomic_DNA"/>
</dbReference>
<comment type="function">
    <text evidence="6">Component of the Mediator complex, a coactivator involved in the regulated transcription of nearly all RNA polymerase II-dependent genes. Mediator functions as a bridge to convey information from gene-specific regulatory proteins to the basal RNA polymerase II transcription machinery. Mediator is recruited to promoters by direct interactions with regulatory proteins and serves as a scaffold for the assembly of a functional preinitiation complex with RNA polymerase II and the general transcription factors.</text>
</comment>
<keyword evidence="6" id="KW-0010">Activator</keyword>
<organism evidence="8 9">
    <name type="scientific">Riccia fluitans</name>
    <dbReference type="NCBI Taxonomy" id="41844"/>
    <lineage>
        <taxon>Eukaryota</taxon>
        <taxon>Viridiplantae</taxon>
        <taxon>Streptophyta</taxon>
        <taxon>Embryophyta</taxon>
        <taxon>Marchantiophyta</taxon>
        <taxon>Marchantiopsida</taxon>
        <taxon>Marchantiidae</taxon>
        <taxon>Marchantiales</taxon>
        <taxon>Ricciaceae</taxon>
        <taxon>Riccia</taxon>
    </lineage>
</organism>
<keyword evidence="9" id="KW-1185">Reference proteome</keyword>
<comment type="caution">
    <text evidence="8">The sequence shown here is derived from an EMBL/GenBank/DDBJ whole genome shotgun (WGS) entry which is preliminary data.</text>
</comment>
<dbReference type="PANTHER" id="PTHR13208">
    <property type="entry name" value="MEDIATOR OF RNA POLYMERASE II TRANSCRIPTION SUBUNIT 4"/>
    <property type="match status" value="1"/>
</dbReference>
<feature type="chain" id="PRO_5044856420" description="Mediator of RNA polymerase II transcription subunit 4" evidence="7">
    <location>
        <begin position="27"/>
        <end position="492"/>
    </location>
</feature>
<dbReference type="Pfam" id="PF10018">
    <property type="entry name" value="Med4"/>
    <property type="match status" value="1"/>
</dbReference>
<feature type="signal peptide" evidence="7">
    <location>
        <begin position="1"/>
        <end position="26"/>
    </location>
</feature>
<keyword evidence="7" id="KW-0732">Signal</keyword>
<accession>A0ABD1XQI6</accession>
<comment type="subcellular location">
    <subcellularLocation>
        <location evidence="1 6">Nucleus</location>
    </subcellularLocation>
</comment>
<evidence type="ECO:0000256" key="3">
    <source>
        <dbReference type="ARBA" id="ARBA00023015"/>
    </source>
</evidence>
<name>A0ABD1XQI6_9MARC</name>
<evidence type="ECO:0000313" key="8">
    <source>
        <dbReference type="EMBL" id="KAL2611213.1"/>
    </source>
</evidence>
<evidence type="ECO:0000256" key="6">
    <source>
        <dbReference type="RuleBase" id="RU364141"/>
    </source>
</evidence>
<dbReference type="Proteomes" id="UP001605036">
    <property type="component" value="Unassembled WGS sequence"/>
</dbReference>
<dbReference type="AlphaFoldDB" id="A0ABD1XQI6"/>